<keyword evidence="3" id="KW-1185">Reference proteome</keyword>
<proteinExistence type="predicted"/>
<dbReference type="AlphaFoldDB" id="A0A4R0NS45"/>
<evidence type="ECO:0000313" key="2">
    <source>
        <dbReference type="EMBL" id="TCD04000.1"/>
    </source>
</evidence>
<dbReference type="Proteomes" id="UP000293347">
    <property type="component" value="Unassembled WGS sequence"/>
</dbReference>
<evidence type="ECO:0000259" key="1">
    <source>
        <dbReference type="Pfam" id="PF13443"/>
    </source>
</evidence>
<dbReference type="Pfam" id="PF13443">
    <property type="entry name" value="HTH_26"/>
    <property type="match status" value="1"/>
</dbReference>
<dbReference type="OrthoDB" id="1123008at2"/>
<dbReference type="InterPro" id="IPR001387">
    <property type="entry name" value="Cro/C1-type_HTH"/>
</dbReference>
<accession>A0A4R0NS45</accession>
<reference evidence="2 3" key="1">
    <citation type="submission" date="2019-02" db="EMBL/GenBank/DDBJ databases">
        <title>Pedobacter sp. RP-1-14 sp. nov., isolated from Arctic soil.</title>
        <authorList>
            <person name="Dahal R.H."/>
        </authorList>
    </citation>
    <scope>NUCLEOTIDE SEQUENCE [LARGE SCALE GENOMIC DNA]</scope>
    <source>
        <strain evidence="2 3">RP-1-14</strain>
    </source>
</reference>
<evidence type="ECO:0000313" key="3">
    <source>
        <dbReference type="Proteomes" id="UP000293347"/>
    </source>
</evidence>
<sequence length="76" mass="8474">MTKTTLTDLGLYLGKRSINKAEVCNKTGISKTRMSRLTTQTNAFLRASELYLIALAIEVDPAVLQKELYGNLKLLK</sequence>
<protein>
    <submittedName>
        <fullName evidence="2">XRE family transcriptional regulator</fullName>
    </submittedName>
</protein>
<dbReference type="EMBL" id="SJSL01000001">
    <property type="protein sequence ID" value="TCD04000.1"/>
    <property type="molecule type" value="Genomic_DNA"/>
</dbReference>
<organism evidence="2 3">
    <name type="scientific">Pedobacter psychroterrae</name>
    <dbReference type="NCBI Taxonomy" id="2530453"/>
    <lineage>
        <taxon>Bacteria</taxon>
        <taxon>Pseudomonadati</taxon>
        <taxon>Bacteroidota</taxon>
        <taxon>Sphingobacteriia</taxon>
        <taxon>Sphingobacteriales</taxon>
        <taxon>Sphingobacteriaceae</taxon>
        <taxon>Pedobacter</taxon>
    </lineage>
</organism>
<comment type="caution">
    <text evidence="2">The sequence shown here is derived from an EMBL/GenBank/DDBJ whole genome shotgun (WGS) entry which is preliminary data.</text>
</comment>
<name>A0A4R0NS45_9SPHI</name>
<feature type="domain" description="HTH cro/C1-type" evidence="1">
    <location>
        <begin position="12"/>
        <end position="62"/>
    </location>
</feature>
<gene>
    <name evidence="2" type="ORF">EZ437_04100</name>
</gene>
<dbReference type="RefSeq" id="WP_131595145.1">
    <property type="nucleotide sequence ID" value="NZ_SJSL01000001.1"/>
</dbReference>